<evidence type="ECO:0000313" key="2">
    <source>
        <dbReference type="Proteomes" id="UP000254123"/>
    </source>
</evidence>
<proteinExistence type="predicted"/>
<dbReference type="EMBL" id="UGVC01000001">
    <property type="protein sequence ID" value="SUD89731.1"/>
    <property type="molecule type" value="Genomic_DNA"/>
</dbReference>
<accession>A0A379LGZ5</accession>
<dbReference type="Proteomes" id="UP000254123">
    <property type="component" value="Unassembled WGS sequence"/>
</dbReference>
<evidence type="ECO:0000313" key="1">
    <source>
        <dbReference type="EMBL" id="SUD89731.1"/>
    </source>
</evidence>
<gene>
    <name evidence="1" type="ORF">NCTC10526_00028</name>
</gene>
<reference evidence="1 2" key="1">
    <citation type="submission" date="2018-06" db="EMBL/GenBank/DDBJ databases">
        <authorList>
            <consortium name="Pathogen Informatics"/>
            <person name="Doyle S."/>
        </authorList>
    </citation>
    <scope>NUCLEOTIDE SEQUENCE [LARGE SCALE GENOMIC DNA]</scope>
    <source>
        <strain evidence="1 2">NCTC10526</strain>
    </source>
</reference>
<organism evidence="1 2">
    <name type="scientific">Psychrobacter phenylpyruvicus</name>
    <dbReference type="NCBI Taxonomy" id="29432"/>
    <lineage>
        <taxon>Bacteria</taxon>
        <taxon>Pseudomonadati</taxon>
        <taxon>Pseudomonadota</taxon>
        <taxon>Gammaproteobacteria</taxon>
        <taxon>Moraxellales</taxon>
        <taxon>Moraxellaceae</taxon>
        <taxon>Psychrobacter</taxon>
    </lineage>
</organism>
<keyword evidence="2" id="KW-1185">Reference proteome</keyword>
<name>A0A379LGZ5_9GAMM</name>
<dbReference type="AlphaFoldDB" id="A0A379LGZ5"/>
<sequence length="40" mass="4632">MSRISDKLDKVNSLIDRSEFLPAFNLLNEIIIDNQAIKRT</sequence>
<protein>
    <submittedName>
        <fullName evidence="1">Uncharacterized protein</fullName>
    </submittedName>
</protein>